<protein>
    <recommendedName>
        <fullName evidence="1">Protein kinase domain-containing protein</fullName>
    </recommendedName>
</protein>
<evidence type="ECO:0000313" key="3">
    <source>
        <dbReference type="Proteomes" id="UP000053558"/>
    </source>
</evidence>
<organism evidence="2 3">
    <name type="scientific">Coniophora puteana (strain RWD-64-598)</name>
    <name type="common">Brown rot fungus</name>
    <dbReference type="NCBI Taxonomy" id="741705"/>
    <lineage>
        <taxon>Eukaryota</taxon>
        <taxon>Fungi</taxon>
        <taxon>Dikarya</taxon>
        <taxon>Basidiomycota</taxon>
        <taxon>Agaricomycotina</taxon>
        <taxon>Agaricomycetes</taxon>
        <taxon>Agaricomycetidae</taxon>
        <taxon>Boletales</taxon>
        <taxon>Coniophorineae</taxon>
        <taxon>Coniophoraceae</taxon>
        <taxon>Coniophora</taxon>
    </lineage>
</organism>
<feature type="domain" description="Protein kinase" evidence="1">
    <location>
        <begin position="44"/>
        <end position="375"/>
    </location>
</feature>
<dbReference type="Gene3D" id="1.10.510.10">
    <property type="entry name" value="Transferase(Phosphotransferase) domain 1"/>
    <property type="match status" value="1"/>
</dbReference>
<sequence>MADTADSQYARVFGEDAVRNTPSCLGKGESWWADRYQWLKENGYELRPRYAPGWTPSWRKSKKAFFECEDGQVLVDTRLADAVRTSDGKFVMLKMITTSRHPHEAEIGQYLSSEPLASDPFNHCEPIYEVLRVPGDDDEVVLVMPLLRTFHDPPFDTVGEFVDFCIQVFSGLKFMHDHHVAHRDCSELNIMMDAHPMFVGSWHPMQPDMKRDLSDTVTYYTRTKRPPRYYFIDFGISRRYDESVADPLEEVIEGGDKTVPEHQPDCPPQNPFRTDIYCVGNAIQERLLTETRGLEFIQPLIDDMRQADPAKRPSASDVVERFDEIVKGMNSWRLRSRVIYVTDGMFTNVLRGLTHWSRRVRFVVTRTPSIPKPSS</sequence>
<keyword evidence="3" id="KW-1185">Reference proteome</keyword>
<dbReference type="RefSeq" id="XP_007767198.1">
    <property type="nucleotide sequence ID" value="XM_007769008.1"/>
</dbReference>
<evidence type="ECO:0000259" key="1">
    <source>
        <dbReference type="PROSITE" id="PS50011"/>
    </source>
</evidence>
<dbReference type="InterPro" id="IPR000719">
    <property type="entry name" value="Prot_kinase_dom"/>
</dbReference>
<name>A0A5M3MWR8_CONPW</name>
<dbReference type="SMART" id="SM00220">
    <property type="entry name" value="S_TKc"/>
    <property type="match status" value="1"/>
</dbReference>
<gene>
    <name evidence="2" type="ORF">CONPUDRAFT_121992</name>
</gene>
<dbReference type="OrthoDB" id="5987198at2759"/>
<evidence type="ECO:0000313" key="2">
    <source>
        <dbReference type="EMBL" id="EIW83437.1"/>
    </source>
</evidence>
<comment type="caution">
    <text evidence="2">The sequence shown here is derived from an EMBL/GenBank/DDBJ whole genome shotgun (WGS) entry which is preliminary data.</text>
</comment>
<dbReference type="InterPro" id="IPR011009">
    <property type="entry name" value="Kinase-like_dom_sf"/>
</dbReference>
<dbReference type="GO" id="GO:0005524">
    <property type="term" value="F:ATP binding"/>
    <property type="evidence" value="ECO:0007669"/>
    <property type="project" value="InterPro"/>
</dbReference>
<dbReference type="SUPFAM" id="SSF56112">
    <property type="entry name" value="Protein kinase-like (PK-like)"/>
    <property type="match status" value="1"/>
</dbReference>
<dbReference type="PROSITE" id="PS50011">
    <property type="entry name" value="PROTEIN_KINASE_DOM"/>
    <property type="match status" value="1"/>
</dbReference>
<proteinExistence type="predicted"/>
<accession>A0A5M3MWR8</accession>
<dbReference type="Proteomes" id="UP000053558">
    <property type="component" value="Unassembled WGS sequence"/>
</dbReference>
<dbReference type="AlphaFoldDB" id="A0A5M3MWR8"/>
<dbReference type="OMA" id="RMNIMMD"/>
<reference evidence="3" key="1">
    <citation type="journal article" date="2012" name="Science">
        <title>The Paleozoic origin of enzymatic lignin decomposition reconstructed from 31 fungal genomes.</title>
        <authorList>
            <person name="Floudas D."/>
            <person name="Binder M."/>
            <person name="Riley R."/>
            <person name="Barry K."/>
            <person name="Blanchette R.A."/>
            <person name="Henrissat B."/>
            <person name="Martinez A.T."/>
            <person name="Otillar R."/>
            <person name="Spatafora J.W."/>
            <person name="Yadav J.S."/>
            <person name="Aerts A."/>
            <person name="Benoit I."/>
            <person name="Boyd A."/>
            <person name="Carlson A."/>
            <person name="Copeland A."/>
            <person name="Coutinho P.M."/>
            <person name="de Vries R.P."/>
            <person name="Ferreira P."/>
            <person name="Findley K."/>
            <person name="Foster B."/>
            <person name="Gaskell J."/>
            <person name="Glotzer D."/>
            <person name="Gorecki P."/>
            <person name="Heitman J."/>
            <person name="Hesse C."/>
            <person name="Hori C."/>
            <person name="Igarashi K."/>
            <person name="Jurgens J.A."/>
            <person name="Kallen N."/>
            <person name="Kersten P."/>
            <person name="Kohler A."/>
            <person name="Kuees U."/>
            <person name="Kumar T.K.A."/>
            <person name="Kuo A."/>
            <person name="LaButti K."/>
            <person name="Larrondo L.F."/>
            <person name="Lindquist E."/>
            <person name="Ling A."/>
            <person name="Lombard V."/>
            <person name="Lucas S."/>
            <person name="Lundell T."/>
            <person name="Martin R."/>
            <person name="McLaughlin D.J."/>
            <person name="Morgenstern I."/>
            <person name="Morin E."/>
            <person name="Murat C."/>
            <person name="Nagy L.G."/>
            <person name="Nolan M."/>
            <person name="Ohm R.A."/>
            <person name="Patyshakuliyeva A."/>
            <person name="Rokas A."/>
            <person name="Ruiz-Duenas F.J."/>
            <person name="Sabat G."/>
            <person name="Salamov A."/>
            <person name="Samejima M."/>
            <person name="Schmutz J."/>
            <person name="Slot J.C."/>
            <person name="St John F."/>
            <person name="Stenlid J."/>
            <person name="Sun H."/>
            <person name="Sun S."/>
            <person name="Syed K."/>
            <person name="Tsang A."/>
            <person name="Wiebenga A."/>
            <person name="Young D."/>
            <person name="Pisabarro A."/>
            <person name="Eastwood D.C."/>
            <person name="Martin F."/>
            <person name="Cullen D."/>
            <person name="Grigoriev I.V."/>
            <person name="Hibbett D.S."/>
        </authorList>
    </citation>
    <scope>NUCLEOTIDE SEQUENCE [LARGE SCALE GENOMIC DNA]</scope>
    <source>
        <strain evidence="3">RWD-64-598 SS2</strain>
    </source>
</reference>
<dbReference type="GeneID" id="19199653"/>
<dbReference type="KEGG" id="cput:CONPUDRAFT_121992"/>
<dbReference type="GO" id="GO:0004672">
    <property type="term" value="F:protein kinase activity"/>
    <property type="evidence" value="ECO:0007669"/>
    <property type="project" value="InterPro"/>
</dbReference>
<dbReference type="EMBL" id="JH711576">
    <property type="protein sequence ID" value="EIW83437.1"/>
    <property type="molecule type" value="Genomic_DNA"/>
</dbReference>